<evidence type="ECO:0000313" key="2">
    <source>
        <dbReference type="Proteomes" id="UP000270342"/>
    </source>
</evidence>
<gene>
    <name evidence="1" type="ORF">D7S86_14265</name>
</gene>
<dbReference type="CDD" id="cd05560">
    <property type="entry name" value="Xcc1710_like"/>
    <property type="match status" value="1"/>
</dbReference>
<dbReference type="Pfam" id="PF04430">
    <property type="entry name" value="DUF498"/>
    <property type="match status" value="1"/>
</dbReference>
<dbReference type="OrthoDB" id="9800373at2"/>
<dbReference type="PANTHER" id="PTHR21192">
    <property type="entry name" value="NUCLEAR PROTEIN E3-3"/>
    <property type="match status" value="1"/>
</dbReference>
<protein>
    <recommendedName>
        <fullName evidence="3">Xcc1710-like domain-containing protein</fullName>
    </recommendedName>
</protein>
<evidence type="ECO:0008006" key="3">
    <source>
        <dbReference type="Google" id="ProtNLM"/>
    </source>
</evidence>
<dbReference type="PANTHER" id="PTHR21192:SF2">
    <property type="entry name" value="NADH DEHYDROGENASE [UBIQUINONE] 1 ALPHA SUBCOMPLEX ASSEMBLY FACTOR 3"/>
    <property type="match status" value="1"/>
</dbReference>
<comment type="caution">
    <text evidence="1">The sequence shown here is derived from an EMBL/GenBank/DDBJ whole genome shotgun (WGS) entry which is preliminary data.</text>
</comment>
<accession>A0A494Y4G5</accession>
<dbReference type="Gene3D" id="3.40.1230.10">
    <property type="entry name" value="MTH938-like"/>
    <property type="match status" value="1"/>
</dbReference>
<dbReference type="InterPro" id="IPR036748">
    <property type="entry name" value="MTH938-like_sf"/>
</dbReference>
<dbReference type="InterPro" id="IPR007523">
    <property type="entry name" value="NDUFAF3/AAMDC"/>
</dbReference>
<dbReference type="SUPFAM" id="SSF64076">
    <property type="entry name" value="MTH938-like"/>
    <property type="match status" value="1"/>
</dbReference>
<reference evidence="1 2" key="1">
    <citation type="submission" date="2018-10" db="EMBL/GenBank/DDBJ databases">
        <title>Robbsia sp. DHC34, isolated from soil.</title>
        <authorList>
            <person name="Gao Z.-H."/>
            <person name="Qiu L.-H."/>
        </authorList>
    </citation>
    <scope>NUCLEOTIDE SEQUENCE [LARGE SCALE GENOMIC DNA]</scope>
    <source>
        <strain evidence="1 2">DHC34</strain>
    </source>
</reference>
<organism evidence="1 2">
    <name type="scientific">Pararobbsia silviterrae</name>
    <dbReference type="NCBI Taxonomy" id="1792498"/>
    <lineage>
        <taxon>Bacteria</taxon>
        <taxon>Pseudomonadati</taxon>
        <taxon>Pseudomonadota</taxon>
        <taxon>Betaproteobacteria</taxon>
        <taxon>Burkholderiales</taxon>
        <taxon>Burkholderiaceae</taxon>
        <taxon>Pararobbsia</taxon>
    </lineage>
</organism>
<proteinExistence type="predicted"/>
<dbReference type="EMBL" id="RBZU01000005">
    <property type="protein sequence ID" value="RKP54796.1"/>
    <property type="molecule type" value="Genomic_DNA"/>
</dbReference>
<evidence type="ECO:0000313" key="1">
    <source>
        <dbReference type="EMBL" id="RKP54796.1"/>
    </source>
</evidence>
<dbReference type="AlphaFoldDB" id="A0A494Y4G5"/>
<keyword evidence="2" id="KW-1185">Reference proteome</keyword>
<sequence length="177" mass="18987">MTRFAASSARRVGPSVWIALLDRLAGSSCRVVCLSRLAGPSFAGYRLFGIFALKLSQETSPTTNTITAHGDGYVDINLQRHTGSVIVAPEGPVRAWPVEAFESLTPELFEMLADGAPEVVLLGTGSKIRFPHPRLTAALMKRGIGVEAMDSGAACRTYNILMQEDRRVVAAILVEAS</sequence>
<name>A0A494Y4G5_9BURK</name>
<dbReference type="Proteomes" id="UP000270342">
    <property type="component" value="Unassembled WGS sequence"/>
</dbReference>